<accession>A0A255YTA1</accession>
<feature type="chain" id="PRO_5013373202" description="Lipoprotein" evidence="1">
    <location>
        <begin position="23"/>
        <end position="114"/>
    </location>
</feature>
<evidence type="ECO:0008006" key="4">
    <source>
        <dbReference type="Google" id="ProtNLM"/>
    </source>
</evidence>
<reference evidence="2 3" key="1">
    <citation type="submission" date="2017-07" db="EMBL/GenBank/DDBJ databases">
        <title>Niveispirillum cyanobacteriorum sp. nov., isolated from cyanobacterial aggregates in a eutrophic lake.</title>
        <authorList>
            <person name="Cai H."/>
        </authorList>
    </citation>
    <scope>NUCLEOTIDE SEQUENCE [LARGE SCALE GENOMIC DNA]</scope>
    <source>
        <strain evidence="3">TH1-14</strain>
    </source>
</reference>
<dbReference type="EMBL" id="NOXU01000031">
    <property type="protein sequence ID" value="OYQ32457.1"/>
    <property type="molecule type" value="Genomic_DNA"/>
</dbReference>
<evidence type="ECO:0000256" key="1">
    <source>
        <dbReference type="SAM" id="SignalP"/>
    </source>
</evidence>
<feature type="signal peptide" evidence="1">
    <location>
        <begin position="1"/>
        <end position="22"/>
    </location>
</feature>
<protein>
    <recommendedName>
        <fullName evidence="4">Lipoprotein</fullName>
    </recommendedName>
</protein>
<dbReference type="Proteomes" id="UP000216998">
    <property type="component" value="Unassembled WGS sequence"/>
</dbReference>
<dbReference type="AlphaFoldDB" id="A0A255YTA1"/>
<proteinExistence type="predicted"/>
<dbReference type="PROSITE" id="PS51257">
    <property type="entry name" value="PROKAR_LIPOPROTEIN"/>
    <property type="match status" value="1"/>
</dbReference>
<evidence type="ECO:0000313" key="2">
    <source>
        <dbReference type="EMBL" id="OYQ32457.1"/>
    </source>
</evidence>
<dbReference type="RefSeq" id="WP_094457494.1">
    <property type="nucleotide sequence ID" value="NZ_NOXU01000031.1"/>
</dbReference>
<gene>
    <name evidence="2" type="ORF">CHU95_16820</name>
</gene>
<keyword evidence="1" id="KW-0732">Signal</keyword>
<organism evidence="2 3">
    <name type="scientific">Niveispirillum lacus</name>
    <dbReference type="NCBI Taxonomy" id="1981099"/>
    <lineage>
        <taxon>Bacteria</taxon>
        <taxon>Pseudomonadati</taxon>
        <taxon>Pseudomonadota</taxon>
        <taxon>Alphaproteobacteria</taxon>
        <taxon>Rhodospirillales</taxon>
        <taxon>Azospirillaceae</taxon>
        <taxon>Niveispirillum</taxon>
    </lineage>
</organism>
<name>A0A255YTA1_9PROT</name>
<comment type="caution">
    <text evidence="2">The sequence shown here is derived from an EMBL/GenBank/DDBJ whole genome shotgun (WGS) entry which is preliminary data.</text>
</comment>
<dbReference type="OrthoDB" id="7355544at2"/>
<sequence length="114" mass="12612">MSRLVRASAFAFLTLSAGGLLGACSINVNDGEYEHGKYHAPRTATDICRREVDRSFGDRYRIAFDLPELSTNGNVQSVQQPFTMASRKDSFEAPQRRTLRCTITDGVLTQAVPN</sequence>
<keyword evidence="3" id="KW-1185">Reference proteome</keyword>
<evidence type="ECO:0000313" key="3">
    <source>
        <dbReference type="Proteomes" id="UP000216998"/>
    </source>
</evidence>